<dbReference type="InterPro" id="IPR015421">
    <property type="entry name" value="PyrdxlP-dep_Trfase_major"/>
</dbReference>
<evidence type="ECO:0000256" key="4">
    <source>
        <dbReference type="RuleBase" id="RU004504"/>
    </source>
</evidence>
<sequence>MEPIIYLNNAATTWPKPDPVIKAVEQSFTLPYFEEGRSSVPGQIDYPTLARETLAGFFRVKTPDNFIFTQNATDSLNTVIHGFVNRQGSSTHVITTDLEHNAVLRPLRTLEVKNKISLTVLRSENGYITPESVRESIKEDTSMAVMTHGSNVLGTVQDIGSIGKILRKKDIFFCVDAAQTAGEIPVNLSKTPVDALVFTGHKALFGLQGIGGLYIADPERIDPLRQGGTGANSKYPLQPYDMPMKFEAGTPNYPGIVSLIAGINYINDTGPEEIRKRTMGLTKLLIDGLKYHPEIILYNQNPDLPVISFNINGIDNYTVSRILARGYSIITRAGLHCAPLINVNLPGAHDGTVRLSPSYLNTENECRKAIEAISEVAGSEDKEIQPA</sequence>
<accession>A0A9E7PK82</accession>
<evidence type="ECO:0000256" key="1">
    <source>
        <dbReference type="ARBA" id="ARBA00001933"/>
    </source>
</evidence>
<dbReference type="Gene3D" id="3.40.640.10">
    <property type="entry name" value="Type I PLP-dependent aspartate aminotransferase-like (Major domain)"/>
    <property type="match status" value="1"/>
</dbReference>
<organism evidence="6 7">
    <name type="scientific">Methanoplanus endosymbiosus</name>
    <dbReference type="NCBI Taxonomy" id="33865"/>
    <lineage>
        <taxon>Archaea</taxon>
        <taxon>Methanobacteriati</taxon>
        <taxon>Methanobacteriota</taxon>
        <taxon>Stenosarchaea group</taxon>
        <taxon>Methanomicrobia</taxon>
        <taxon>Methanomicrobiales</taxon>
        <taxon>Methanomicrobiaceae</taxon>
        <taxon>Methanoplanus</taxon>
    </lineage>
</organism>
<evidence type="ECO:0000313" key="7">
    <source>
        <dbReference type="Proteomes" id="UP001060368"/>
    </source>
</evidence>
<dbReference type="PANTHER" id="PTHR43586">
    <property type="entry name" value="CYSTEINE DESULFURASE"/>
    <property type="match status" value="1"/>
</dbReference>
<dbReference type="SUPFAM" id="SSF53383">
    <property type="entry name" value="PLP-dependent transferases"/>
    <property type="match status" value="1"/>
</dbReference>
<reference evidence="6" key="1">
    <citation type="submission" date="2022-04" db="EMBL/GenBank/DDBJ databases">
        <title>Complete genome of Methanoplanus endosymbiosus DSM 3599.</title>
        <authorList>
            <person name="Chen S.-C."/>
            <person name="You Y.-T."/>
            <person name="Zhou Y.-Z."/>
            <person name="Lai M.-C."/>
        </authorList>
    </citation>
    <scope>NUCLEOTIDE SEQUENCE</scope>
    <source>
        <strain evidence="6">DSM 3599</strain>
    </source>
</reference>
<keyword evidence="6" id="KW-0032">Aminotransferase</keyword>
<dbReference type="Pfam" id="PF00266">
    <property type="entry name" value="Aminotran_5"/>
    <property type="match status" value="1"/>
</dbReference>
<proteinExistence type="inferred from homology"/>
<comment type="similarity">
    <text evidence="3">Belongs to the class-V pyridoxal-phosphate-dependent aminotransferase family.</text>
</comment>
<keyword evidence="6" id="KW-0808">Transferase</keyword>
<comment type="cofactor">
    <cofactor evidence="1 4">
        <name>pyridoxal 5'-phosphate</name>
        <dbReference type="ChEBI" id="CHEBI:597326"/>
    </cofactor>
</comment>
<evidence type="ECO:0000313" key="6">
    <source>
        <dbReference type="EMBL" id="UUX91503.1"/>
    </source>
</evidence>
<feature type="domain" description="Aminotransferase class V" evidence="5">
    <location>
        <begin position="5"/>
        <end position="365"/>
    </location>
</feature>
<dbReference type="Proteomes" id="UP001060368">
    <property type="component" value="Chromosome"/>
</dbReference>
<evidence type="ECO:0000256" key="3">
    <source>
        <dbReference type="RuleBase" id="RU004075"/>
    </source>
</evidence>
<dbReference type="Gene3D" id="3.90.1150.10">
    <property type="entry name" value="Aspartate Aminotransferase, domain 1"/>
    <property type="match status" value="1"/>
</dbReference>
<dbReference type="GeneID" id="74307831"/>
<evidence type="ECO:0000256" key="2">
    <source>
        <dbReference type="ARBA" id="ARBA00022898"/>
    </source>
</evidence>
<keyword evidence="7" id="KW-1185">Reference proteome</keyword>
<dbReference type="GO" id="GO:0008483">
    <property type="term" value="F:transaminase activity"/>
    <property type="evidence" value="ECO:0007669"/>
    <property type="project" value="UniProtKB-KW"/>
</dbReference>
<dbReference type="RefSeq" id="WP_257741655.1">
    <property type="nucleotide sequence ID" value="NZ_CP096115.1"/>
</dbReference>
<dbReference type="KEGG" id="mend:L6E24_08975"/>
<dbReference type="AlphaFoldDB" id="A0A9E7PK82"/>
<protein>
    <submittedName>
        <fullName evidence="6">Aminotransferase class V-fold PLP-dependent enzyme</fullName>
    </submittedName>
</protein>
<dbReference type="InterPro" id="IPR020578">
    <property type="entry name" value="Aminotrans_V_PyrdxlP_BS"/>
</dbReference>
<dbReference type="PANTHER" id="PTHR43586:SF4">
    <property type="entry name" value="ISOPENICILLIN N EPIMERASE"/>
    <property type="match status" value="1"/>
</dbReference>
<evidence type="ECO:0000259" key="5">
    <source>
        <dbReference type="Pfam" id="PF00266"/>
    </source>
</evidence>
<dbReference type="InterPro" id="IPR015424">
    <property type="entry name" value="PyrdxlP-dep_Trfase"/>
</dbReference>
<keyword evidence="2" id="KW-0663">Pyridoxal phosphate</keyword>
<name>A0A9E7PK82_9EURY</name>
<dbReference type="InterPro" id="IPR015422">
    <property type="entry name" value="PyrdxlP-dep_Trfase_small"/>
</dbReference>
<dbReference type="EMBL" id="CP096115">
    <property type="protein sequence ID" value="UUX91503.1"/>
    <property type="molecule type" value="Genomic_DNA"/>
</dbReference>
<dbReference type="InterPro" id="IPR000192">
    <property type="entry name" value="Aminotrans_V_dom"/>
</dbReference>
<dbReference type="PROSITE" id="PS00595">
    <property type="entry name" value="AA_TRANSFER_CLASS_5"/>
    <property type="match status" value="1"/>
</dbReference>
<gene>
    <name evidence="6" type="ORF">L6E24_08975</name>
</gene>